<dbReference type="GO" id="GO:0009279">
    <property type="term" value="C:cell outer membrane"/>
    <property type="evidence" value="ECO:0007669"/>
    <property type="project" value="UniProtKB-SubCell"/>
</dbReference>
<evidence type="ECO:0000256" key="7">
    <source>
        <dbReference type="SAM" id="SignalP"/>
    </source>
</evidence>
<feature type="signal peptide" evidence="7">
    <location>
        <begin position="1"/>
        <end position="19"/>
    </location>
</feature>
<dbReference type="OrthoDB" id="9809364at2"/>
<evidence type="ECO:0000256" key="2">
    <source>
        <dbReference type="ARBA" id="ARBA00023136"/>
    </source>
</evidence>
<dbReference type="CDD" id="cd07185">
    <property type="entry name" value="OmpA_C-like"/>
    <property type="match status" value="1"/>
</dbReference>
<organism evidence="9 10">
    <name type="scientific">Pedobacter frigiditerrae</name>
    <dbReference type="NCBI Taxonomy" id="2530452"/>
    <lineage>
        <taxon>Bacteria</taxon>
        <taxon>Pseudomonadati</taxon>
        <taxon>Bacteroidota</taxon>
        <taxon>Sphingobacteriia</taxon>
        <taxon>Sphingobacteriales</taxon>
        <taxon>Sphingobacteriaceae</taxon>
        <taxon>Pedobacter</taxon>
    </lineage>
</organism>
<dbReference type="InterPro" id="IPR006664">
    <property type="entry name" value="OMP_bac"/>
</dbReference>
<protein>
    <recommendedName>
        <fullName evidence="8">OmpA-like domain-containing protein</fullName>
    </recommendedName>
</protein>
<dbReference type="Gene3D" id="2.120.10.30">
    <property type="entry name" value="TolB, C-terminal domain"/>
    <property type="match status" value="1"/>
</dbReference>
<dbReference type="SUPFAM" id="SSF82171">
    <property type="entry name" value="DPP6 N-terminal domain-like"/>
    <property type="match status" value="1"/>
</dbReference>
<dbReference type="Gene3D" id="2.60.40.1120">
    <property type="entry name" value="Carboxypeptidase-like, regulatory domain"/>
    <property type="match status" value="1"/>
</dbReference>
<evidence type="ECO:0000313" key="10">
    <source>
        <dbReference type="Proteomes" id="UP000292884"/>
    </source>
</evidence>
<comment type="subcellular location">
    <subcellularLocation>
        <location evidence="1">Cell outer membrane</location>
    </subcellularLocation>
</comment>
<feature type="region of interest" description="Disordered" evidence="6">
    <location>
        <begin position="643"/>
        <end position="666"/>
    </location>
</feature>
<dbReference type="AlphaFoldDB" id="A0A4R0MWQ9"/>
<keyword evidence="2 5" id="KW-0472">Membrane</keyword>
<dbReference type="PROSITE" id="PS51123">
    <property type="entry name" value="OMPA_2"/>
    <property type="match status" value="1"/>
</dbReference>
<evidence type="ECO:0000259" key="8">
    <source>
        <dbReference type="PROSITE" id="PS51123"/>
    </source>
</evidence>
<feature type="compositionally biased region" description="Basic and acidic residues" evidence="6">
    <location>
        <begin position="657"/>
        <end position="666"/>
    </location>
</feature>
<dbReference type="PANTHER" id="PTHR30329:SF21">
    <property type="entry name" value="LIPOPROTEIN YIAD-RELATED"/>
    <property type="match status" value="1"/>
</dbReference>
<dbReference type="PROSITE" id="PS50005">
    <property type="entry name" value="TPR"/>
    <property type="match status" value="1"/>
</dbReference>
<keyword evidence="4" id="KW-0802">TPR repeat</keyword>
<dbReference type="InterPro" id="IPR006665">
    <property type="entry name" value="OmpA-like"/>
</dbReference>
<keyword evidence="7" id="KW-0732">Signal</keyword>
<dbReference type="InterPro" id="IPR050330">
    <property type="entry name" value="Bact_OuterMem_StrucFunc"/>
</dbReference>
<name>A0A4R0MWQ9_9SPHI</name>
<dbReference type="Proteomes" id="UP000292884">
    <property type="component" value="Unassembled WGS sequence"/>
</dbReference>
<evidence type="ECO:0000256" key="1">
    <source>
        <dbReference type="ARBA" id="ARBA00004442"/>
    </source>
</evidence>
<feature type="repeat" description="TPR" evidence="4">
    <location>
        <begin position="23"/>
        <end position="56"/>
    </location>
</feature>
<proteinExistence type="predicted"/>
<dbReference type="InterPro" id="IPR011990">
    <property type="entry name" value="TPR-like_helical_dom_sf"/>
</dbReference>
<dbReference type="SUPFAM" id="SSF103088">
    <property type="entry name" value="OmpA-like"/>
    <property type="match status" value="1"/>
</dbReference>
<dbReference type="Pfam" id="PF00691">
    <property type="entry name" value="OmpA"/>
    <property type="match status" value="1"/>
</dbReference>
<evidence type="ECO:0000256" key="4">
    <source>
        <dbReference type="PROSITE-ProRule" id="PRU00339"/>
    </source>
</evidence>
<dbReference type="Gene3D" id="3.30.1330.60">
    <property type="entry name" value="OmpA-like domain"/>
    <property type="match status" value="1"/>
</dbReference>
<dbReference type="SUPFAM" id="SSF48452">
    <property type="entry name" value="TPR-like"/>
    <property type="match status" value="1"/>
</dbReference>
<dbReference type="Pfam" id="PF07676">
    <property type="entry name" value="PD40"/>
    <property type="match status" value="1"/>
</dbReference>
<keyword evidence="10" id="KW-1185">Reference proteome</keyword>
<dbReference type="Gene3D" id="1.25.40.10">
    <property type="entry name" value="Tetratricopeptide repeat domain"/>
    <property type="match status" value="1"/>
</dbReference>
<dbReference type="PANTHER" id="PTHR30329">
    <property type="entry name" value="STATOR ELEMENT OF FLAGELLAR MOTOR COMPLEX"/>
    <property type="match status" value="1"/>
</dbReference>
<dbReference type="RefSeq" id="WP_131552640.1">
    <property type="nucleotide sequence ID" value="NZ_SJSK01000002.1"/>
</dbReference>
<sequence>MHYLKTIFILLLSFSFAKAQFVSADSKRVADVYYLNKEYYAAAEYYKKALQISPDSLGFVVPYGFEKKVLEESPKREDYEYAVFQLASSLRLYKNFQDAEKWYAIANNFTNSKYALSGFWYGDCLRSNLRFEEAIMAYEIFIKKYTLNDSYKEKAIAEIESCKFALNEIKYPRLYKLAKLPANVNLSGSNYATALLNNTFYFTSSRPKGTGGKDEILSGVNDNKVVKKATPYINAIYTAQVNTDTAKVSVSRVTVNAKEMEVAAPALHPSGNLMYFTAWINKDEKIRSIYISRKSATGEWSDPVSLGGEINVNGYNSMQPYVTKDGKYFVFSSDRPGGSGKYDLWYALVRPDGTTGNAMNLGDKINSKGDDQAPYFNSKTKKLMFSTNGRVGMGGFDFYETQGDFTNWTAPKNLGYPFNSAKDDLYFTPLDEQDNEGYVSSDRESICCLEIFHVKKDILTVNGKLIDCESKKPLEGAKIVLTGEDIEEMTTTTDANGNYSFGITSNRGFHLNATKRLYFAKNLNYSLQQLVAIDTLKGELCLEKIPEKPIVLKNILYEFDSAELTDSSKVNLNHLYDIMVDNKDIEIELGAHTDNIGTAEYNLDLSERRAKSCVDYLVSKGIAPERMTSKGYGFSIPVAPNQLAKGKDNPEGRALNRRTEFKVTKK</sequence>
<gene>
    <name evidence="9" type="ORF">EZ428_08040</name>
</gene>
<feature type="chain" id="PRO_5020595958" description="OmpA-like domain-containing protein" evidence="7">
    <location>
        <begin position="20"/>
        <end position="666"/>
    </location>
</feature>
<evidence type="ECO:0000256" key="6">
    <source>
        <dbReference type="SAM" id="MobiDB-lite"/>
    </source>
</evidence>
<dbReference type="InterPro" id="IPR008969">
    <property type="entry name" value="CarboxyPept-like_regulatory"/>
</dbReference>
<dbReference type="InterPro" id="IPR011042">
    <property type="entry name" value="6-blade_b-propeller_TolB-like"/>
</dbReference>
<dbReference type="PRINTS" id="PR01021">
    <property type="entry name" value="OMPADOMAIN"/>
</dbReference>
<dbReference type="InterPro" id="IPR036737">
    <property type="entry name" value="OmpA-like_sf"/>
</dbReference>
<dbReference type="InterPro" id="IPR011659">
    <property type="entry name" value="WD40"/>
</dbReference>
<feature type="domain" description="OmpA-like" evidence="8">
    <location>
        <begin position="544"/>
        <end position="666"/>
    </location>
</feature>
<keyword evidence="3" id="KW-0998">Cell outer membrane</keyword>
<dbReference type="SUPFAM" id="SSF49464">
    <property type="entry name" value="Carboxypeptidase regulatory domain-like"/>
    <property type="match status" value="1"/>
</dbReference>
<evidence type="ECO:0000313" key="9">
    <source>
        <dbReference type="EMBL" id="TCC91699.1"/>
    </source>
</evidence>
<accession>A0A4R0MWQ9</accession>
<dbReference type="EMBL" id="SJSK01000002">
    <property type="protein sequence ID" value="TCC91699.1"/>
    <property type="molecule type" value="Genomic_DNA"/>
</dbReference>
<reference evidence="9 10" key="1">
    <citation type="submission" date="2019-02" db="EMBL/GenBank/DDBJ databases">
        <title>Pedobacter sp. RP-1-13 sp. nov., isolated from Arctic soil.</title>
        <authorList>
            <person name="Dahal R.H."/>
        </authorList>
    </citation>
    <scope>NUCLEOTIDE SEQUENCE [LARGE SCALE GENOMIC DNA]</scope>
    <source>
        <strain evidence="9 10">RP-1-13</strain>
    </source>
</reference>
<evidence type="ECO:0000256" key="3">
    <source>
        <dbReference type="ARBA" id="ARBA00023237"/>
    </source>
</evidence>
<dbReference type="InterPro" id="IPR019734">
    <property type="entry name" value="TPR_rpt"/>
</dbReference>
<evidence type="ECO:0000256" key="5">
    <source>
        <dbReference type="PROSITE-ProRule" id="PRU00473"/>
    </source>
</evidence>
<comment type="caution">
    <text evidence="9">The sequence shown here is derived from an EMBL/GenBank/DDBJ whole genome shotgun (WGS) entry which is preliminary data.</text>
</comment>